<accession>B5GMU5</accession>
<keyword evidence="2" id="KW-0614">Plasmid</keyword>
<feature type="region of interest" description="Disordered" evidence="1">
    <location>
        <begin position="1"/>
        <end position="20"/>
    </location>
</feature>
<gene>
    <name evidence="2" type="ORF">SCLAV_p0879</name>
</gene>
<dbReference type="AlphaFoldDB" id="B5GMU5"/>
<sequence length="62" mass="6538">MRAVDSSSGTASRVVTAVTTDQREGVGLTEWVVPPPGPGAGRLPRLRRPDARRPVVGELFVG</sequence>
<name>B5GMU5_STRCL</name>
<evidence type="ECO:0000313" key="2">
    <source>
        <dbReference type="EMBL" id="EFG04365.2"/>
    </source>
</evidence>
<protein>
    <submittedName>
        <fullName evidence="2">Uncharacterized protein</fullName>
    </submittedName>
</protein>
<evidence type="ECO:0000256" key="1">
    <source>
        <dbReference type="SAM" id="MobiDB-lite"/>
    </source>
</evidence>
<keyword evidence="3" id="KW-1185">Reference proteome</keyword>
<feature type="region of interest" description="Disordered" evidence="1">
    <location>
        <begin position="27"/>
        <end position="46"/>
    </location>
</feature>
<dbReference type="EMBL" id="CM000914">
    <property type="protein sequence ID" value="EFG04365.2"/>
    <property type="molecule type" value="Genomic_DNA"/>
</dbReference>
<evidence type="ECO:0000313" key="3">
    <source>
        <dbReference type="Proteomes" id="UP000002357"/>
    </source>
</evidence>
<dbReference type="Proteomes" id="UP000002357">
    <property type="component" value="Plasmid pSCL4"/>
</dbReference>
<geneLocation type="plasmid" evidence="2 3">
    <name>pSCL4</name>
</geneLocation>
<reference evidence="2 3" key="1">
    <citation type="journal article" date="2010" name="Genome Biol. Evol.">
        <title>The sequence of a 1.8-mb bacterial linear plasmid reveals a rich evolutionary reservoir of secondary metabolic pathways.</title>
        <authorList>
            <person name="Medema M.H."/>
            <person name="Trefzer A."/>
            <person name="Kovalchuk A."/>
            <person name="van den Berg M."/>
            <person name="Mueller U."/>
            <person name="Heijne W."/>
            <person name="Wu L."/>
            <person name="Alam M.T."/>
            <person name="Ronning C.M."/>
            <person name="Nierman W.C."/>
            <person name="Bovenberg R.A.L."/>
            <person name="Breitling R."/>
            <person name="Takano E."/>
        </authorList>
    </citation>
    <scope>NUCLEOTIDE SEQUENCE [LARGE SCALE GENOMIC DNA]</scope>
    <source>
        <strain evidence="3">ATCC 27064 / DSM 738 / JCM 4710 / NBRC 13307 / NCIMB 12785 / NRRL 3585 / VKM Ac-602</strain>
        <plasmid evidence="2">pSCL4</plasmid>
    </source>
</reference>
<proteinExistence type="predicted"/>
<organism evidence="2 3">
    <name type="scientific">Streptomyces clavuligerus</name>
    <dbReference type="NCBI Taxonomy" id="1901"/>
    <lineage>
        <taxon>Bacteria</taxon>
        <taxon>Bacillati</taxon>
        <taxon>Actinomycetota</taxon>
        <taxon>Actinomycetes</taxon>
        <taxon>Kitasatosporales</taxon>
        <taxon>Streptomycetaceae</taxon>
        <taxon>Streptomyces</taxon>
    </lineage>
</organism>